<keyword evidence="3" id="KW-0547">Nucleotide-binding</keyword>
<evidence type="ECO:0000313" key="7">
    <source>
        <dbReference type="Proteomes" id="UP000504612"/>
    </source>
</evidence>
<dbReference type="GO" id="GO:0005856">
    <property type="term" value="C:cytoskeleton"/>
    <property type="evidence" value="ECO:0007669"/>
    <property type="project" value="UniProtKB-SubCell"/>
</dbReference>
<keyword evidence="2" id="KW-0963">Cytoplasm</keyword>
<reference evidence="8" key="1">
    <citation type="submission" date="2025-08" db="UniProtKB">
        <authorList>
            <consortium name="RefSeq"/>
        </authorList>
    </citation>
    <scope>IDENTIFICATION</scope>
</reference>
<dbReference type="RefSeq" id="XP_026549246.1">
    <property type="nucleotide sequence ID" value="XM_026693461.1"/>
</dbReference>
<evidence type="ECO:0000256" key="5">
    <source>
        <dbReference type="ARBA" id="ARBA00023212"/>
    </source>
</evidence>
<dbReference type="Gene3D" id="3.30.420.40">
    <property type="match status" value="2"/>
</dbReference>
<feature type="non-terminal residue" evidence="8">
    <location>
        <position position="376"/>
    </location>
</feature>
<dbReference type="SMART" id="SM00268">
    <property type="entry name" value="ACTIN"/>
    <property type="match status" value="1"/>
</dbReference>
<dbReference type="KEGG" id="nss:113431096"/>
<dbReference type="InterPro" id="IPR043129">
    <property type="entry name" value="ATPase_NBD"/>
</dbReference>
<comment type="subcellular location">
    <subcellularLocation>
        <location evidence="1">Cytoplasm</location>
        <location evidence="1">Cytoskeleton</location>
    </subcellularLocation>
</comment>
<dbReference type="FunFam" id="3.90.640.10:FF:000047">
    <property type="entry name" value="Actin, alpha skeletal muscle"/>
    <property type="match status" value="1"/>
</dbReference>
<dbReference type="FunFam" id="3.30.420.40:FF:000058">
    <property type="entry name" value="Putative actin-related protein 5"/>
    <property type="match status" value="1"/>
</dbReference>
<dbReference type="SUPFAM" id="SSF53067">
    <property type="entry name" value="Actin-like ATPase domain"/>
    <property type="match status" value="2"/>
</dbReference>
<evidence type="ECO:0000256" key="4">
    <source>
        <dbReference type="ARBA" id="ARBA00022840"/>
    </source>
</evidence>
<evidence type="ECO:0000256" key="6">
    <source>
        <dbReference type="RuleBase" id="RU000487"/>
    </source>
</evidence>
<comment type="similarity">
    <text evidence="6">Belongs to the actin family.</text>
</comment>
<accession>A0A6J1W1V1</accession>
<dbReference type="Gene3D" id="3.90.640.10">
    <property type="entry name" value="Actin, Chain A, domain 4"/>
    <property type="match status" value="1"/>
</dbReference>
<evidence type="ECO:0000313" key="8">
    <source>
        <dbReference type="RefSeq" id="XP_026549246.1"/>
    </source>
</evidence>
<keyword evidence="7" id="KW-1185">Reference proteome</keyword>
<protein>
    <submittedName>
        <fullName evidence="8">Actin, clone 302-like</fullName>
    </submittedName>
</protein>
<dbReference type="GO" id="GO:0005524">
    <property type="term" value="F:ATP binding"/>
    <property type="evidence" value="ECO:0007669"/>
    <property type="project" value="UniProtKB-KW"/>
</dbReference>
<dbReference type="Pfam" id="PF00022">
    <property type="entry name" value="Actin"/>
    <property type="match status" value="1"/>
</dbReference>
<dbReference type="FunFam" id="3.30.420.40:FF:000148">
    <property type="entry name" value="Actin, alpha skeletal muscle"/>
    <property type="match status" value="1"/>
</dbReference>
<dbReference type="InterPro" id="IPR004000">
    <property type="entry name" value="Actin"/>
</dbReference>
<dbReference type="GeneID" id="113431096"/>
<dbReference type="Proteomes" id="UP000504612">
    <property type="component" value="Unplaced"/>
</dbReference>
<keyword evidence="4" id="KW-0067">ATP-binding</keyword>
<keyword evidence="5" id="KW-0206">Cytoskeleton</keyword>
<sequence>MANQEIVALVVDNSTRNCRAGVAGEDLPRIVLPPIIGRPKLQSVAEDTNRKAYYVGSDAQSRRDLLTLRHPIENGFVVNWDDMEKIWHHVFYNELQVGPEDHPVLLSERPVDSGRNREKMAQIMFESFNVSAFYLAIQAVLSLYASGRTTGVVLDIKNDRMDPVPVYEGHAVSHALFRMDLGGEDLTNFLLQMLNQRGYHIKPEEREIVEDIKEKFCYVAPDYQKEMATATPSSLEKHYELPDGQVITIDTERFRCPEGLFNAAYLGKECCDIHETVFNAVMKCDRDLRSTMFKNIVLAGGTSMFPGFAERLQPEVVALALPNTEVNIVAPPNRTCSAWVGGSLLASLPHFQDMCISKQEYEEFGPALVHKIQGVE</sequence>
<evidence type="ECO:0000256" key="2">
    <source>
        <dbReference type="ARBA" id="ARBA00022490"/>
    </source>
</evidence>
<dbReference type="PANTHER" id="PTHR11937">
    <property type="entry name" value="ACTIN"/>
    <property type="match status" value="1"/>
</dbReference>
<proteinExistence type="inferred from homology"/>
<name>A0A6J1W1V1_9SAUR</name>
<gene>
    <name evidence="8" type="primary">LOC113431096</name>
</gene>
<dbReference type="PRINTS" id="PR00190">
    <property type="entry name" value="ACTIN"/>
</dbReference>
<dbReference type="AlphaFoldDB" id="A0A6J1W1V1"/>
<organism evidence="7 8">
    <name type="scientific">Notechis scutatus</name>
    <name type="common">mainland tiger snake</name>
    <dbReference type="NCBI Taxonomy" id="8663"/>
    <lineage>
        <taxon>Eukaryota</taxon>
        <taxon>Metazoa</taxon>
        <taxon>Chordata</taxon>
        <taxon>Craniata</taxon>
        <taxon>Vertebrata</taxon>
        <taxon>Euteleostomi</taxon>
        <taxon>Lepidosauria</taxon>
        <taxon>Squamata</taxon>
        <taxon>Bifurcata</taxon>
        <taxon>Unidentata</taxon>
        <taxon>Episquamata</taxon>
        <taxon>Toxicofera</taxon>
        <taxon>Serpentes</taxon>
        <taxon>Colubroidea</taxon>
        <taxon>Elapidae</taxon>
        <taxon>Hydrophiinae</taxon>
        <taxon>Notechis</taxon>
    </lineage>
</organism>
<evidence type="ECO:0000256" key="3">
    <source>
        <dbReference type="ARBA" id="ARBA00022741"/>
    </source>
</evidence>
<evidence type="ECO:0000256" key="1">
    <source>
        <dbReference type="ARBA" id="ARBA00004245"/>
    </source>
</evidence>